<feature type="region of interest" description="Disordered" evidence="6">
    <location>
        <begin position="247"/>
        <end position="268"/>
    </location>
</feature>
<name>A0A9X9Q0B4_GULGU</name>
<dbReference type="Pfam" id="PF04505">
    <property type="entry name" value="CD225"/>
    <property type="match status" value="1"/>
</dbReference>
<evidence type="ECO:0000313" key="8">
    <source>
        <dbReference type="Proteomes" id="UP000269945"/>
    </source>
</evidence>
<evidence type="ECO:0000256" key="4">
    <source>
        <dbReference type="ARBA" id="ARBA00022989"/>
    </source>
</evidence>
<evidence type="ECO:0000256" key="1">
    <source>
        <dbReference type="ARBA" id="ARBA00004370"/>
    </source>
</evidence>
<keyword evidence="4" id="KW-1133">Transmembrane helix</keyword>
<feature type="region of interest" description="Disordered" evidence="6">
    <location>
        <begin position="1"/>
        <end position="25"/>
    </location>
</feature>
<dbReference type="PANTHER" id="PTHR14948:SF1">
    <property type="entry name" value="TRAFFICKING REGULATOR OF GLUT4 1"/>
    <property type="match status" value="1"/>
</dbReference>
<accession>A0A9X9Q0B4</accession>
<evidence type="ECO:0000256" key="3">
    <source>
        <dbReference type="ARBA" id="ARBA00022692"/>
    </source>
</evidence>
<keyword evidence="5" id="KW-0472">Membrane</keyword>
<keyword evidence="8" id="KW-1185">Reference proteome</keyword>
<dbReference type="AlphaFoldDB" id="A0A9X9Q0B4"/>
<proteinExistence type="inferred from homology"/>
<dbReference type="InterPro" id="IPR007593">
    <property type="entry name" value="CD225/Dispanin_fam"/>
</dbReference>
<organism evidence="7 8">
    <name type="scientific">Gulo gulo</name>
    <name type="common">Wolverine</name>
    <name type="synonym">Gluton</name>
    <dbReference type="NCBI Taxonomy" id="48420"/>
    <lineage>
        <taxon>Eukaryota</taxon>
        <taxon>Metazoa</taxon>
        <taxon>Chordata</taxon>
        <taxon>Craniata</taxon>
        <taxon>Vertebrata</taxon>
        <taxon>Euteleostomi</taxon>
        <taxon>Mammalia</taxon>
        <taxon>Eutheria</taxon>
        <taxon>Laurasiatheria</taxon>
        <taxon>Carnivora</taxon>
        <taxon>Caniformia</taxon>
        <taxon>Musteloidea</taxon>
        <taxon>Mustelidae</taxon>
        <taxon>Guloninae</taxon>
        <taxon>Gulo</taxon>
    </lineage>
</organism>
<evidence type="ECO:0000256" key="2">
    <source>
        <dbReference type="ARBA" id="ARBA00006843"/>
    </source>
</evidence>
<dbReference type="InterPro" id="IPR051423">
    <property type="entry name" value="CD225/Dispanin"/>
</dbReference>
<gene>
    <name evidence="7" type="ORF">BN2614_LOCUS1</name>
</gene>
<evidence type="ECO:0000256" key="6">
    <source>
        <dbReference type="SAM" id="MobiDB-lite"/>
    </source>
</evidence>
<comment type="subcellular location">
    <subcellularLocation>
        <location evidence="1">Membrane</location>
    </subcellularLocation>
</comment>
<evidence type="ECO:0000313" key="7">
    <source>
        <dbReference type="EMBL" id="VCW83946.1"/>
    </source>
</evidence>
<dbReference type="PANTHER" id="PTHR14948">
    <property type="entry name" value="NG5"/>
    <property type="match status" value="1"/>
</dbReference>
<dbReference type="GO" id="GO:0016020">
    <property type="term" value="C:membrane"/>
    <property type="evidence" value="ECO:0007669"/>
    <property type="project" value="UniProtKB-SubCell"/>
</dbReference>
<protein>
    <recommendedName>
        <fullName evidence="9">Tumor suppressor candidate 5</fullName>
    </recommendedName>
</protein>
<dbReference type="Proteomes" id="UP000269945">
    <property type="component" value="Unassembled WGS sequence"/>
</dbReference>
<evidence type="ECO:0008006" key="9">
    <source>
        <dbReference type="Google" id="ProtNLM"/>
    </source>
</evidence>
<comment type="caution">
    <text evidence="7">The sequence shown here is derived from an EMBL/GenBank/DDBJ whole genome shotgun (WGS) entry which is preliminary data.</text>
</comment>
<reference evidence="7 8" key="1">
    <citation type="submission" date="2018-10" db="EMBL/GenBank/DDBJ databases">
        <authorList>
            <person name="Ekblom R."/>
            <person name="Jareborg N."/>
        </authorList>
    </citation>
    <scope>NUCLEOTIDE SEQUENCE [LARGE SCALE GENOMIC DNA]</scope>
    <source>
        <tissue evidence="7">Muscle</tissue>
    </source>
</reference>
<comment type="similarity">
    <text evidence="2">Belongs to the CD225/Dispanin family.</text>
</comment>
<sequence>MANPGQPQFPSAQEPGTASPLDLPEMEKLLTKVEGKDDKPLKLSTSLSGALDLEQNGHGLPFKVVSEGRPEATLPWSASRASSRRASSIATASSAQDQEVPKDYLILAIASCFCPVWPLNLIPLIFSIMVSVAPRSRAQWAPDPLPGACRTESWGRGLGGRLPFSPGLLPLLLERGPGPGDLLFAVLPLFCSSALQRLCTYPPGEGTPRSHLDLNSTLQTGGQVGVFCWGCHPKWGCGSVEVGTSVGSQDPEFSGGEPAASTPYPRPPGYSSGLCQRWFPRAGRDFPATRTGPWGQAPPRLLLQGPGVRGCFCWGPLGLGAHTDSSICLESVFRVGEVWAIGEKCMSEGMAGPA</sequence>
<keyword evidence="3" id="KW-0812">Transmembrane</keyword>
<dbReference type="EMBL" id="CYRY02013229">
    <property type="protein sequence ID" value="VCW83946.1"/>
    <property type="molecule type" value="Genomic_DNA"/>
</dbReference>
<feature type="compositionally biased region" description="Polar residues" evidence="6">
    <location>
        <begin position="1"/>
        <end position="16"/>
    </location>
</feature>
<evidence type="ECO:0000256" key="5">
    <source>
        <dbReference type="ARBA" id="ARBA00023136"/>
    </source>
</evidence>